<evidence type="ECO:0000313" key="8">
    <source>
        <dbReference type="Proteomes" id="UP000323000"/>
    </source>
</evidence>
<dbReference type="CDD" id="cd11711">
    <property type="entry name" value="GINS_A_Sld5"/>
    <property type="match status" value="1"/>
</dbReference>
<keyword evidence="2" id="KW-0235">DNA replication</keyword>
<comment type="caution">
    <text evidence="7">The sequence shown here is derived from an EMBL/GenBank/DDBJ whole genome shotgun (WGS) entry which is preliminary data.</text>
</comment>
<dbReference type="InterPro" id="IPR021151">
    <property type="entry name" value="GINS_A"/>
</dbReference>
<dbReference type="GO" id="GO:0000811">
    <property type="term" value="C:GINS complex"/>
    <property type="evidence" value="ECO:0007669"/>
    <property type="project" value="TreeGrafter"/>
</dbReference>
<dbReference type="Gene3D" id="1.20.58.1030">
    <property type="match status" value="1"/>
</dbReference>
<organism evidence="7 8">
    <name type="scientific">Acer yangbiense</name>
    <dbReference type="NCBI Taxonomy" id="1000413"/>
    <lineage>
        <taxon>Eukaryota</taxon>
        <taxon>Viridiplantae</taxon>
        <taxon>Streptophyta</taxon>
        <taxon>Embryophyta</taxon>
        <taxon>Tracheophyta</taxon>
        <taxon>Spermatophyta</taxon>
        <taxon>Magnoliopsida</taxon>
        <taxon>eudicotyledons</taxon>
        <taxon>Gunneridae</taxon>
        <taxon>Pentapetalae</taxon>
        <taxon>rosids</taxon>
        <taxon>malvids</taxon>
        <taxon>Sapindales</taxon>
        <taxon>Sapindaceae</taxon>
        <taxon>Hippocastanoideae</taxon>
        <taxon>Acereae</taxon>
        <taxon>Acer</taxon>
    </lineage>
</organism>
<dbReference type="GO" id="GO:0003677">
    <property type="term" value="F:DNA binding"/>
    <property type="evidence" value="ECO:0007669"/>
    <property type="project" value="UniProtKB-UniRule"/>
</dbReference>
<proteinExistence type="predicted"/>
<accession>A0A5C7IWX2</accession>
<sequence>MATDFGVESTAEMDEYETLTSTTDIELLKTAWRNEKAAPEILQFQAQLVKRARKQIQIDVFSVTLLEGTVEEFEDSGMDSLTLSLYQMDLDRAQFLFRSYLRIRLQKLEKYMFYIWKNDNLWNRLSSLEKVFVKSKESRKALLEERPGTNNSTISTLISVKWKELSEEEKQTWNAKAAEAMEAYKKELEEYNNSIAAATDDKQQPQKELVEEEEEHTTNNIIAGAKDVKPKKNKSKRVKDR</sequence>
<name>A0A5C7IWX2_9ROSI</name>
<keyword evidence="4" id="KW-0238">DNA-binding</keyword>
<dbReference type="Pfam" id="PF00505">
    <property type="entry name" value="HMG_box"/>
    <property type="match status" value="1"/>
</dbReference>
<dbReference type="Pfam" id="PF05916">
    <property type="entry name" value="Sld5"/>
    <property type="match status" value="1"/>
</dbReference>
<protein>
    <recommendedName>
        <fullName evidence="6">HMG box domain-containing protein</fullName>
    </recommendedName>
</protein>
<evidence type="ECO:0000256" key="4">
    <source>
        <dbReference type="PROSITE-ProRule" id="PRU00267"/>
    </source>
</evidence>
<dbReference type="PANTHER" id="PTHR21206">
    <property type="entry name" value="SLD5 PROTEIN"/>
    <property type="match status" value="1"/>
</dbReference>
<comment type="subcellular location">
    <subcellularLocation>
        <location evidence="1">Nucleus</location>
    </subcellularLocation>
</comment>
<dbReference type="SUPFAM" id="SSF47095">
    <property type="entry name" value="HMG-box"/>
    <property type="match status" value="1"/>
</dbReference>
<keyword evidence="8" id="KW-1185">Reference proteome</keyword>
<dbReference type="InterPro" id="IPR036224">
    <property type="entry name" value="GINS_bundle-like_dom_sf"/>
</dbReference>
<dbReference type="SUPFAM" id="SSF158573">
    <property type="entry name" value="GINS helical bundle-like"/>
    <property type="match status" value="1"/>
</dbReference>
<dbReference type="Proteomes" id="UP000323000">
    <property type="component" value="Chromosome 1"/>
</dbReference>
<dbReference type="PROSITE" id="PS50118">
    <property type="entry name" value="HMG_BOX_2"/>
    <property type="match status" value="1"/>
</dbReference>
<evidence type="ECO:0000256" key="1">
    <source>
        <dbReference type="ARBA" id="ARBA00004123"/>
    </source>
</evidence>
<dbReference type="AlphaFoldDB" id="A0A5C7IWX2"/>
<dbReference type="EMBL" id="VAHF01000001">
    <property type="protein sequence ID" value="TXG73608.1"/>
    <property type="molecule type" value="Genomic_DNA"/>
</dbReference>
<dbReference type="GO" id="GO:0000727">
    <property type="term" value="P:double-strand break repair via break-induced replication"/>
    <property type="evidence" value="ECO:0007669"/>
    <property type="project" value="TreeGrafter"/>
</dbReference>
<feature type="compositionally biased region" description="Basic residues" evidence="5">
    <location>
        <begin position="229"/>
        <end position="241"/>
    </location>
</feature>
<dbReference type="OrthoDB" id="338231at2759"/>
<gene>
    <name evidence="7" type="ORF">EZV62_002187</name>
</gene>
<feature type="DNA-binding region" description="HMG box" evidence="4">
    <location>
        <begin position="132"/>
        <end position="192"/>
    </location>
</feature>
<feature type="region of interest" description="Disordered" evidence="5">
    <location>
        <begin position="194"/>
        <end position="241"/>
    </location>
</feature>
<feature type="domain" description="HMG box" evidence="6">
    <location>
        <begin position="132"/>
        <end position="192"/>
    </location>
</feature>
<dbReference type="InterPro" id="IPR038749">
    <property type="entry name" value="Sld5_GINS_A"/>
</dbReference>
<evidence type="ECO:0000256" key="2">
    <source>
        <dbReference type="ARBA" id="ARBA00022705"/>
    </source>
</evidence>
<evidence type="ECO:0000256" key="3">
    <source>
        <dbReference type="ARBA" id="ARBA00023242"/>
    </source>
</evidence>
<dbReference type="PANTHER" id="PTHR21206:SF0">
    <property type="entry name" value="DNA REPLICATION COMPLEX GINS PROTEIN SLD5"/>
    <property type="match status" value="1"/>
</dbReference>
<dbReference type="GO" id="GO:0006261">
    <property type="term" value="P:DNA-templated DNA replication"/>
    <property type="evidence" value="ECO:0007669"/>
    <property type="project" value="InterPro"/>
</dbReference>
<evidence type="ECO:0000256" key="5">
    <source>
        <dbReference type="SAM" id="MobiDB-lite"/>
    </source>
</evidence>
<feature type="compositionally biased region" description="Basic and acidic residues" evidence="5">
    <location>
        <begin position="199"/>
        <end position="209"/>
    </location>
</feature>
<dbReference type="InterPro" id="IPR008591">
    <property type="entry name" value="GINS_Sld5"/>
</dbReference>
<evidence type="ECO:0000313" key="7">
    <source>
        <dbReference type="EMBL" id="TXG73608.1"/>
    </source>
</evidence>
<dbReference type="SMART" id="SM00398">
    <property type="entry name" value="HMG"/>
    <property type="match status" value="1"/>
</dbReference>
<dbReference type="InterPro" id="IPR009071">
    <property type="entry name" value="HMG_box_dom"/>
</dbReference>
<dbReference type="InterPro" id="IPR036910">
    <property type="entry name" value="HMG_box_dom_sf"/>
</dbReference>
<evidence type="ECO:0000259" key="6">
    <source>
        <dbReference type="PROSITE" id="PS50118"/>
    </source>
</evidence>
<keyword evidence="3 4" id="KW-0539">Nucleus</keyword>
<reference evidence="8" key="1">
    <citation type="journal article" date="2019" name="Gigascience">
        <title>De novo genome assembly of the endangered Acer yangbiense, a plant species with extremely small populations endemic to Yunnan Province, China.</title>
        <authorList>
            <person name="Yang J."/>
            <person name="Wariss H.M."/>
            <person name="Tao L."/>
            <person name="Zhang R."/>
            <person name="Yun Q."/>
            <person name="Hollingsworth P."/>
            <person name="Dao Z."/>
            <person name="Luo G."/>
            <person name="Guo H."/>
            <person name="Ma Y."/>
            <person name="Sun W."/>
        </authorList>
    </citation>
    <scope>NUCLEOTIDE SEQUENCE [LARGE SCALE GENOMIC DNA]</scope>
    <source>
        <strain evidence="8">cv. Malutang</strain>
    </source>
</reference>